<reference evidence="2 3" key="1">
    <citation type="submission" date="2019-12" db="EMBL/GenBank/DDBJ databases">
        <title>Novel species isolated from a subtropical stream in China.</title>
        <authorList>
            <person name="Lu H."/>
        </authorList>
    </citation>
    <scope>NUCLEOTIDE SEQUENCE [LARGE SCALE GENOMIC DNA]</scope>
    <source>
        <strain evidence="2 3">FT127W</strain>
    </source>
</reference>
<dbReference type="RefSeq" id="WP_161072540.1">
    <property type="nucleotide sequence ID" value="NZ_CP086370.1"/>
</dbReference>
<proteinExistence type="predicted"/>
<sequence>MRHYQPNSASAAGRILALAMVVDGHMAPSELRALERSRLLEHIDIDMDSFHDLVQELCYDLLACNVKNDYVELDPGTTDLLLADITDSELRRELLRAMWNIADADGVLADGEAKLLARACVIWAAEARFITEPDLAE</sequence>
<dbReference type="EMBL" id="WWCU01000012">
    <property type="protein sequence ID" value="MYN08212.1"/>
    <property type="molecule type" value="Genomic_DNA"/>
</dbReference>
<organism evidence="2 3">
    <name type="scientific">Pseudoduganella aquatica</name>
    <dbReference type="NCBI Taxonomy" id="2660641"/>
    <lineage>
        <taxon>Bacteria</taxon>
        <taxon>Pseudomonadati</taxon>
        <taxon>Pseudomonadota</taxon>
        <taxon>Betaproteobacteria</taxon>
        <taxon>Burkholderiales</taxon>
        <taxon>Oxalobacteraceae</taxon>
        <taxon>Telluria group</taxon>
        <taxon>Pseudoduganella</taxon>
    </lineage>
</organism>
<dbReference type="Gene3D" id="1.10.3680.10">
    <property type="entry name" value="TerB-like"/>
    <property type="match status" value="1"/>
</dbReference>
<dbReference type="Pfam" id="PF05099">
    <property type="entry name" value="TerB"/>
    <property type="match status" value="1"/>
</dbReference>
<protein>
    <submittedName>
        <fullName evidence="2">TerB family tellurite resistance protein</fullName>
    </submittedName>
</protein>
<name>A0A7X4HCS0_9BURK</name>
<keyword evidence="3" id="KW-1185">Reference proteome</keyword>
<dbReference type="InterPro" id="IPR007791">
    <property type="entry name" value="DjlA_N"/>
</dbReference>
<evidence type="ECO:0000313" key="3">
    <source>
        <dbReference type="Proteomes" id="UP000450676"/>
    </source>
</evidence>
<dbReference type="Proteomes" id="UP000450676">
    <property type="component" value="Unassembled WGS sequence"/>
</dbReference>
<feature type="domain" description="Co-chaperone DjlA N-terminal" evidence="1">
    <location>
        <begin position="14"/>
        <end position="121"/>
    </location>
</feature>
<comment type="caution">
    <text evidence="2">The sequence shown here is derived from an EMBL/GenBank/DDBJ whole genome shotgun (WGS) entry which is preliminary data.</text>
</comment>
<accession>A0A7X4HCS0</accession>
<evidence type="ECO:0000313" key="2">
    <source>
        <dbReference type="EMBL" id="MYN08212.1"/>
    </source>
</evidence>
<evidence type="ECO:0000259" key="1">
    <source>
        <dbReference type="Pfam" id="PF05099"/>
    </source>
</evidence>
<dbReference type="CDD" id="cd07177">
    <property type="entry name" value="terB_like"/>
    <property type="match status" value="1"/>
</dbReference>
<dbReference type="InterPro" id="IPR029024">
    <property type="entry name" value="TerB-like"/>
</dbReference>
<gene>
    <name evidence="2" type="ORF">GTP77_12800</name>
</gene>
<dbReference type="AlphaFoldDB" id="A0A7X4HCS0"/>
<dbReference type="SUPFAM" id="SSF158682">
    <property type="entry name" value="TerB-like"/>
    <property type="match status" value="1"/>
</dbReference>